<dbReference type="EMBL" id="JAFIRN010000015">
    <property type="protein sequence ID" value="KAG5834289.1"/>
    <property type="molecule type" value="Genomic_DNA"/>
</dbReference>
<gene>
    <name evidence="9" type="ORF">ANANG_G00259970</name>
</gene>
<comment type="similarity">
    <text evidence="2">Belongs to the sulfatase family.</text>
</comment>
<evidence type="ECO:0000256" key="6">
    <source>
        <dbReference type="ARBA" id="ARBA00023180"/>
    </source>
</evidence>
<dbReference type="CDD" id="cd16029">
    <property type="entry name" value="4-S"/>
    <property type="match status" value="1"/>
</dbReference>
<name>A0A9D3LP32_ANGAN</name>
<dbReference type="PROSITE" id="PS00149">
    <property type="entry name" value="SULFATASE_2"/>
    <property type="match status" value="1"/>
</dbReference>
<feature type="domain" description="Sulfatase N-terminal" evidence="8">
    <location>
        <begin position="155"/>
        <end position="472"/>
    </location>
</feature>
<evidence type="ECO:0000313" key="9">
    <source>
        <dbReference type="EMBL" id="KAG5834289.1"/>
    </source>
</evidence>
<evidence type="ECO:0000256" key="5">
    <source>
        <dbReference type="ARBA" id="ARBA00022837"/>
    </source>
</evidence>
<comment type="cofactor">
    <cofactor evidence="1">
        <name>Ca(2+)</name>
        <dbReference type="ChEBI" id="CHEBI:29108"/>
    </cofactor>
</comment>
<dbReference type="PROSITE" id="PS00523">
    <property type="entry name" value="SULFATASE_1"/>
    <property type="match status" value="1"/>
</dbReference>
<dbReference type="InterPro" id="IPR017850">
    <property type="entry name" value="Alkaline_phosphatase_core_sf"/>
</dbReference>
<organism evidence="9 10">
    <name type="scientific">Anguilla anguilla</name>
    <name type="common">European freshwater eel</name>
    <name type="synonym">Muraena anguilla</name>
    <dbReference type="NCBI Taxonomy" id="7936"/>
    <lineage>
        <taxon>Eukaryota</taxon>
        <taxon>Metazoa</taxon>
        <taxon>Chordata</taxon>
        <taxon>Craniata</taxon>
        <taxon>Vertebrata</taxon>
        <taxon>Euteleostomi</taxon>
        <taxon>Actinopterygii</taxon>
        <taxon>Neopterygii</taxon>
        <taxon>Teleostei</taxon>
        <taxon>Anguilliformes</taxon>
        <taxon>Anguillidae</taxon>
        <taxon>Anguilla</taxon>
    </lineage>
</organism>
<dbReference type="AlphaFoldDB" id="A0A9D3LP32"/>
<accession>A0A9D3LP32</accession>
<evidence type="ECO:0000256" key="1">
    <source>
        <dbReference type="ARBA" id="ARBA00001913"/>
    </source>
</evidence>
<sequence>MFWQFMHYRGSIYNHPSIHQFPLSLGRFAGVLEPSPACIGREAGIHIFPQSTWNTPWTCRQSISGHTPFTHNLPSTFLHRTCFTVQHACHLLRGACVFKSPGKCHKHWQLLPCSVCFRAIGRMIAVTHSSFTALCICLVLNILFFEAKETAAKPPHVVFILADDFGWNDVGYHGSEIKTPNLDKLSSQGVRLENYYVQPLCTPSRNQLMTGRYQIRTGMQHQIIWPCQPYCVPLQEKLLPQLMREAGYATHMVGKWHLGMYKKDCFPTRRGFDSYFGYLTGSEDYFSHHRCYVVPPQNLTRCALDLRDGEEVATGYSGHYSTHLFTERVTSIIVKHDQQKPLFLYVALQSVHAPLQVPESYVAPYSFIRDPHRREYAGMVSAMDEAVGNITQALRDRGLWDNTVLVFSTDNGGQTLAGGNNWPLRGRKWSLWEGGVRGVGFVASPLLAHPGTVSRELIHISDWLPTLVSLAGGSTNGTLPLDGFDIWNTISKGTSSPRLELLHNIDPLYDDIAPCPGRESRLTLAPELSQGQWSHSGFNVSVHAAIRYQNWKLLTGYPGTQLSNRSEASKPASPLKLVMLFNVESDPEEKQEVSEKHPEVVNFLLTRLQHYQKASKPIIFPDDDPRCDPGPSGAWGPWE</sequence>
<dbReference type="Gene3D" id="3.30.1120.10">
    <property type="match status" value="1"/>
</dbReference>
<dbReference type="InterPro" id="IPR024607">
    <property type="entry name" value="Sulfatase_CS"/>
</dbReference>
<keyword evidence="6" id="KW-0325">Glycoprotein</keyword>
<keyword evidence="5" id="KW-0106">Calcium</keyword>
<keyword evidence="10" id="KW-1185">Reference proteome</keyword>
<evidence type="ECO:0000256" key="7">
    <source>
        <dbReference type="SAM" id="MobiDB-lite"/>
    </source>
</evidence>
<evidence type="ECO:0000259" key="8">
    <source>
        <dbReference type="Pfam" id="PF00884"/>
    </source>
</evidence>
<dbReference type="Gene3D" id="3.40.720.10">
    <property type="entry name" value="Alkaline Phosphatase, subunit A"/>
    <property type="match status" value="1"/>
</dbReference>
<keyword evidence="3" id="KW-0479">Metal-binding</keyword>
<dbReference type="PANTHER" id="PTHR10342">
    <property type="entry name" value="ARYLSULFATASE"/>
    <property type="match status" value="1"/>
</dbReference>
<evidence type="ECO:0000313" key="10">
    <source>
        <dbReference type="Proteomes" id="UP001044222"/>
    </source>
</evidence>
<evidence type="ECO:0000256" key="4">
    <source>
        <dbReference type="ARBA" id="ARBA00022801"/>
    </source>
</evidence>
<dbReference type="GO" id="GO:0008484">
    <property type="term" value="F:sulfuric ester hydrolase activity"/>
    <property type="evidence" value="ECO:0007669"/>
    <property type="project" value="InterPro"/>
</dbReference>
<dbReference type="PANTHER" id="PTHR10342:SF274">
    <property type="entry name" value="ARYLSULFATASE B"/>
    <property type="match status" value="1"/>
</dbReference>
<reference evidence="9" key="1">
    <citation type="submission" date="2021-01" db="EMBL/GenBank/DDBJ databases">
        <title>A chromosome-scale assembly of European eel, Anguilla anguilla.</title>
        <authorList>
            <person name="Henkel C."/>
            <person name="Jong-Raadsen S.A."/>
            <person name="Dufour S."/>
            <person name="Weltzien F.-A."/>
            <person name="Palstra A.P."/>
            <person name="Pelster B."/>
            <person name="Spaink H.P."/>
            <person name="Van Den Thillart G.E."/>
            <person name="Jansen H."/>
            <person name="Zahm M."/>
            <person name="Klopp C."/>
            <person name="Cedric C."/>
            <person name="Louis A."/>
            <person name="Berthelot C."/>
            <person name="Parey E."/>
            <person name="Roest Crollius H."/>
            <person name="Montfort J."/>
            <person name="Robinson-Rechavi M."/>
            <person name="Bucao C."/>
            <person name="Bouchez O."/>
            <person name="Gislard M."/>
            <person name="Lluch J."/>
            <person name="Milhes M."/>
            <person name="Lampietro C."/>
            <person name="Lopez Roques C."/>
            <person name="Donnadieu C."/>
            <person name="Braasch I."/>
            <person name="Desvignes T."/>
            <person name="Postlethwait J."/>
            <person name="Bobe J."/>
            <person name="Guiguen Y."/>
            <person name="Dirks R."/>
        </authorList>
    </citation>
    <scope>NUCLEOTIDE SEQUENCE</scope>
    <source>
        <strain evidence="9">Tag_6206</strain>
        <tissue evidence="9">Liver</tissue>
    </source>
</reference>
<dbReference type="Proteomes" id="UP001044222">
    <property type="component" value="Chromosome 15"/>
</dbReference>
<evidence type="ECO:0000256" key="3">
    <source>
        <dbReference type="ARBA" id="ARBA00022723"/>
    </source>
</evidence>
<dbReference type="FunFam" id="3.40.720.10:FF:000007">
    <property type="entry name" value="Arylsulfatase family, member J"/>
    <property type="match status" value="1"/>
</dbReference>
<dbReference type="SUPFAM" id="SSF53649">
    <property type="entry name" value="Alkaline phosphatase-like"/>
    <property type="match status" value="1"/>
</dbReference>
<proteinExistence type="inferred from homology"/>
<dbReference type="InterPro" id="IPR047115">
    <property type="entry name" value="ARSB"/>
</dbReference>
<protein>
    <recommendedName>
        <fullName evidence="8">Sulfatase N-terminal domain-containing protein</fullName>
    </recommendedName>
</protein>
<evidence type="ECO:0000256" key="2">
    <source>
        <dbReference type="ARBA" id="ARBA00008779"/>
    </source>
</evidence>
<feature type="region of interest" description="Disordered" evidence="7">
    <location>
        <begin position="617"/>
        <end position="639"/>
    </location>
</feature>
<dbReference type="Pfam" id="PF00884">
    <property type="entry name" value="Sulfatase"/>
    <property type="match status" value="1"/>
</dbReference>
<dbReference type="InterPro" id="IPR000917">
    <property type="entry name" value="Sulfatase_N"/>
</dbReference>
<comment type="caution">
    <text evidence="9">The sequence shown here is derived from an EMBL/GenBank/DDBJ whole genome shotgun (WGS) entry which is preliminary data.</text>
</comment>
<keyword evidence="4" id="KW-0378">Hydrolase</keyword>
<dbReference type="GO" id="GO:0046872">
    <property type="term" value="F:metal ion binding"/>
    <property type="evidence" value="ECO:0007669"/>
    <property type="project" value="UniProtKB-KW"/>
</dbReference>